<feature type="transmembrane region" description="Helical" evidence="7">
    <location>
        <begin position="235"/>
        <end position="257"/>
    </location>
</feature>
<feature type="transmembrane region" description="Helical" evidence="7">
    <location>
        <begin position="269"/>
        <end position="289"/>
    </location>
</feature>
<dbReference type="NCBIfam" id="TIGR00842">
    <property type="entry name" value="bcct"/>
    <property type="match status" value="1"/>
</dbReference>
<keyword evidence="3" id="KW-1003">Cell membrane</keyword>
<sequence length="542" mass="58861">MSTSEGFMEEIDNWTFGISAAVVGLLLIWAIVDISGLASAINTAFNFVTNQLSWLYLFYVALVLIFVLFFGFSRYGKLKLGEPDSEPELNTVSWFAILFGAGMGVGLVFWGAAQPIMIWNWPAKLFAGESLSDAAAIHAMQWSFFHWGFHPWALYSMWGAILGYFSFRRGLPQLPSSTLYPILGKEGIKGPWGKAFDVVAVFATFFGLVTTLGLGSTQFTTGLSRLTNGAIGTGATTTAILIVILTAIFVTAVISGIEKGISLIGDINLYVALTLLAAVLILGPTVFLLDLGAQVTGGYLNHIIEMTFYSSPIQGDSFVGAWTVFFWAWWIAWTPFVGGFIARISKGRRLREFVVGTLVVPTILSLIWFDFIGGAGIWMQKFGGLNVVDPICSDYTSSLFVVLGNIDEIPFFGLDLPGFIGTILVITGVFLVGTFFLTSANGASWVLSQLTTGGKLDPSNKTKAFWGIGIGVIAIIFIFAGQAAETNPLEALQTASIVGCLPFLLFTFASMWSFIKEVPEDVDKLEEGEFIGKLEHDHKHGN</sequence>
<dbReference type="InterPro" id="IPR000060">
    <property type="entry name" value="BCCT_transptr"/>
</dbReference>
<keyword evidence="4 7" id="KW-0812">Transmembrane</keyword>
<feature type="transmembrane region" description="Helical" evidence="7">
    <location>
        <begin position="353"/>
        <end position="379"/>
    </location>
</feature>
<protein>
    <submittedName>
        <fullName evidence="8">Choline-glycine betaine transporter BetT</fullName>
    </submittedName>
</protein>
<dbReference type="Pfam" id="PF02028">
    <property type="entry name" value="BCCT"/>
    <property type="match status" value="1"/>
</dbReference>
<reference evidence="8" key="1">
    <citation type="submission" date="2016-12" db="EMBL/GenBank/DDBJ databases">
        <title>Discovery of methanogenic haloarchaea.</title>
        <authorList>
            <person name="Sorokin D.Y."/>
            <person name="Makarova K.S."/>
            <person name="Abbas B."/>
            <person name="Ferrer M."/>
            <person name="Golyshin P.N."/>
        </authorList>
    </citation>
    <scope>NUCLEOTIDE SEQUENCE [LARGE SCALE GENOMIC DNA]</scope>
    <source>
        <strain evidence="8">HMET1</strain>
    </source>
</reference>
<evidence type="ECO:0000256" key="3">
    <source>
        <dbReference type="ARBA" id="ARBA00022475"/>
    </source>
</evidence>
<accession>A0A1Q6DVP0</accession>
<feature type="transmembrane region" description="Helical" evidence="7">
    <location>
        <begin position="12"/>
        <end position="32"/>
    </location>
</feature>
<evidence type="ECO:0000256" key="5">
    <source>
        <dbReference type="ARBA" id="ARBA00022989"/>
    </source>
</evidence>
<dbReference type="GO" id="GO:0022857">
    <property type="term" value="F:transmembrane transporter activity"/>
    <property type="evidence" value="ECO:0007669"/>
    <property type="project" value="InterPro"/>
</dbReference>
<name>A0A1Q6DVP0_METT1</name>
<gene>
    <name evidence="8" type="ORF">BTN85_0899</name>
</gene>
<feature type="transmembrane region" description="Helical" evidence="7">
    <location>
        <begin position="464"/>
        <end position="484"/>
    </location>
</feature>
<feature type="transmembrane region" description="Helical" evidence="7">
    <location>
        <begin position="52"/>
        <end position="72"/>
    </location>
</feature>
<keyword evidence="2" id="KW-0813">Transport</keyword>
<keyword evidence="9" id="KW-1185">Reference proteome</keyword>
<organism evidence="8 9">
    <name type="scientific">Methanohalarchaeum thermophilum</name>
    <dbReference type="NCBI Taxonomy" id="1903181"/>
    <lineage>
        <taxon>Archaea</taxon>
        <taxon>Methanobacteriati</taxon>
        <taxon>Methanobacteriota</taxon>
        <taxon>Methanonatronarchaeia</taxon>
        <taxon>Methanonatronarchaeales</taxon>
        <taxon>Methanonatronarchaeaceae</taxon>
        <taxon>Candidatus Methanohalarchaeum</taxon>
    </lineage>
</organism>
<dbReference type="AlphaFoldDB" id="A0A1Q6DVP0"/>
<dbReference type="InterPro" id="IPR018093">
    <property type="entry name" value="BCCT_CS"/>
</dbReference>
<evidence type="ECO:0000256" key="1">
    <source>
        <dbReference type="ARBA" id="ARBA00004651"/>
    </source>
</evidence>
<dbReference type="STRING" id="1903181.BTN85_0899"/>
<feature type="transmembrane region" description="Helical" evidence="7">
    <location>
        <begin position="92"/>
        <end position="113"/>
    </location>
</feature>
<evidence type="ECO:0000313" key="9">
    <source>
        <dbReference type="Proteomes" id="UP000185744"/>
    </source>
</evidence>
<dbReference type="PROSITE" id="PS01303">
    <property type="entry name" value="BCCT"/>
    <property type="match status" value="1"/>
</dbReference>
<evidence type="ECO:0000256" key="2">
    <source>
        <dbReference type="ARBA" id="ARBA00022448"/>
    </source>
</evidence>
<dbReference type="PANTHER" id="PTHR30047:SF7">
    <property type="entry name" value="HIGH-AFFINITY CHOLINE TRANSPORT PROTEIN"/>
    <property type="match status" value="1"/>
</dbReference>
<dbReference type="EMBL" id="MSDW01000001">
    <property type="protein sequence ID" value="OKY78408.1"/>
    <property type="molecule type" value="Genomic_DNA"/>
</dbReference>
<feature type="transmembrane region" description="Helical" evidence="7">
    <location>
        <begin position="195"/>
        <end position="215"/>
    </location>
</feature>
<dbReference type="InParanoid" id="A0A1Q6DVP0"/>
<keyword evidence="6 7" id="KW-0472">Membrane</keyword>
<evidence type="ECO:0000256" key="4">
    <source>
        <dbReference type="ARBA" id="ARBA00022692"/>
    </source>
</evidence>
<comment type="subcellular location">
    <subcellularLocation>
        <location evidence="1">Cell membrane</location>
        <topology evidence="1">Multi-pass membrane protein</topology>
    </subcellularLocation>
</comment>
<feature type="transmembrane region" description="Helical" evidence="7">
    <location>
        <begin position="319"/>
        <end position="341"/>
    </location>
</feature>
<feature type="transmembrane region" description="Helical" evidence="7">
    <location>
        <begin position="419"/>
        <end position="443"/>
    </location>
</feature>
<evidence type="ECO:0000313" key="8">
    <source>
        <dbReference type="EMBL" id="OKY78408.1"/>
    </source>
</evidence>
<evidence type="ECO:0000256" key="6">
    <source>
        <dbReference type="ARBA" id="ARBA00023136"/>
    </source>
</evidence>
<comment type="caution">
    <text evidence="8">The sequence shown here is derived from an EMBL/GenBank/DDBJ whole genome shotgun (WGS) entry which is preliminary data.</text>
</comment>
<evidence type="ECO:0000256" key="7">
    <source>
        <dbReference type="SAM" id="Phobius"/>
    </source>
</evidence>
<feature type="transmembrane region" description="Helical" evidence="7">
    <location>
        <begin position="496"/>
        <end position="515"/>
    </location>
</feature>
<proteinExistence type="predicted"/>
<dbReference type="GO" id="GO:0005886">
    <property type="term" value="C:plasma membrane"/>
    <property type="evidence" value="ECO:0007669"/>
    <property type="project" value="UniProtKB-SubCell"/>
</dbReference>
<keyword evidence="5 7" id="KW-1133">Transmembrane helix</keyword>
<dbReference type="Proteomes" id="UP000185744">
    <property type="component" value="Unassembled WGS sequence"/>
</dbReference>
<dbReference type="PANTHER" id="PTHR30047">
    <property type="entry name" value="HIGH-AFFINITY CHOLINE TRANSPORT PROTEIN-RELATED"/>
    <property type="match status" value="1"/>
</dbReference>